<keyword evidence="5 7" id="KW-0408">Iron</keyword>
<accession>A0A4R6KI60</accession>
<dbReference type="Pfam" id="PF05995">
    <property type="entry name" value="CDO_I"/>
    <property type="match status" value="1"/>
</dbReference>
<evidence type="ECO:0000313" key="9">
    <source>
        <dbReference type="Proteomes" id="UP000295388"/>
    </source>
</evidence>
<reference evidence="8 9" key="1">
    <citation type="submission" date="2019-03" db="EMBL/GenBank/DDBJ databases">
        <title>Genomic Encyclopedia of Type Strains, Phase III (KMG-III): the genomes of soil and plant-associated and newly described type strains.</title>
        <authorList>
            <person name="Whitman W."/>
        </authorList>
    </citation>
    <scope>NUCLEOTIDE SEQUENCE [LARGE SCALE GENOMIC DNA]</scope>
    <source>
        <strain evidence="8 9">VKM Ac-2527</strain>
    </source>
</reference>
<organism evidence="8 9">
    <name type="scientific">Kribbella caucasensis</name>
    <dbReference type="NCBI Taxonomy" id="2512215"/>
    <lineage>
        <taxon>Bacteria</taxon>
        <taxon>Bacillati</taxon>
        <taxon>Actinomycetota</taxon>
        <taxon>Actinomycetes</taxon>
        <taxon>Propionibacteriales</taxon>
        <taxon>Kribbellaceae</taxon>
        <taxon>Kribbella</taxon>
    </lineage>
</organism>
<dbReference type="EMBL" id="SNWQ01000004">
    <property type="protein sequence ID" value="TDO50599.1"/>
    <property type="molecule type" value="Genomic_DNA"/>
</dbReference>
<dbReference type="OrthoDB" id="7059163at2"/>
<dbReference type="InterPro" id="IPR010300">
    <property type="entry name" value="CDO_1"/>
</dbReference>
<comment type="caution">
    <text evidence="8">The sequence shown here is derived from an EMBL/GenBank/DDBJ whole genome shotgun (WGS) entry which is preliminary data.</text>
</comment>
<dbReference type="GO" id="GO:0016702">
    <property type="term" value="F:oxidoreductase activity, acting on single donors with incorporation of molecular oxygen, incorporation of two atoms of oxygen"/>
    <property type="evidence" value="ECO:0007669"/>
    <property type="project" value="InterPro"/>
</dbReference>
<dbReference type="GO" id="GO:0008198">
    <property type="term" value="F:ferrous iron binding"/>
    <property type="evidence" value="ECO:0007669"/>
    <property type="project" value="TreeGrafter"/>
</dbReference>
<dbReference type="Proteomes" id="UP000295388">
    <property type="component" value="Unassembled WGS sequence"/>
</dbReference>
<keyword evidence="4" id="KW-0560">Oxidoreductase</keyword>
<dbReference type="Gene3D" id="2.60.120.10">
    <property type="entry name" value="Jelly Rolls"/>
    <property type="match status" value="1"/>
</dbReference>
<dbReference type="CDD" id="cd10548">
    <property type="entry name" value="cupin_CDO"/>
    <property type="match status" value="1"/>
</dbReference>
<keyword evidence="3 8" id="KW-0223">Dioxygenase</keyword>
<feature type="binding site" evidence="7">
    <location>
        <position position="148"/>
    </location>
    <ligand>
        <name>Fe cation</name>
        <dbReference type="ChEBI" id="CHEBI:24875"/>
        <note>catalytic</note>
    </ligand>
</feature>
<evidence type="ECO:0000256" key="2">
    <source>
        <dbReference type="ARBA" id="ARBA00022723"/>
    </source>
</evidence>
<dbReference type="InterPro" id="IPR014710">
    <property type="entry name" value="RmlC-like_jellyroll"/>
</dbReference>
<evidence type="ECO:0000256" key="1">
    <source>
        <dbReference type="ARBA" id="ARBA00006622"/>
    </source>
</evidence>
<evidence type="ECO:0000313" key="8">
    <source>
        <dbReference type="EMBL" id="TDO50599.1"/>
    </source>
</evidence>
<evidence type="ECO:0000256" key="4">
    <source>
        <dbReference type="ARBA" id="ARBA00023002"/>
    </source>
</evidence>
<dbReference type="InterPro" id="IPR011051">
    <property type="entry name" value="RmlC_Cupin_sf"/>
</dbReference>
<evidence type="ECO:0000256" key="3">
    <source>
        <dbReference type="ARBA" id="ARBA00022964"/>
    </source>
</evidence>
<evidence type="ECO:0000256" key="5">
    <source>
        <dbReference type="ARBA" id="ARBA00023004"/>
    </source>
</evidence>
<dbReference type="AlphaFoldDB" id="A0A4R6KI60"/>
<evidence type="ECO:0000256" key="7">
    <source>
        <dbReference type="PIRSR" id="PIRSR610300-51"/>
    </source>
</evidence>
<dbReference type="PANTHER" id="PTHR12918">
    <property type="entry name" value="CYSTEINE DIOXYGENASE"/>
    <property type="match status" value="1"/>
</dbReference>
<feature type="binding site" evidence="7">
    <location>
        <position position="193"/>
    </location>
    <ligand>
        <name>Fe cation</name>
        <dbReference type="ChEBI" id="CHEBI:24875"/>
        <note>catalytic</note>
    </ligand>
</feature>
<sequence>MSKVVLDVSTSLDGFTAGPNVHQEEPTGNGGERLHKWYAGKGSDGEVDLAVGRESEGTLGPAPVHRLTDLIDGVRGAVAAQTDWAATAQLVAEQLRTHLPAPDVLTAEQRLGSPDDYRGHTLYVEPDGSFSIVALVWRPGQITRIHDHVTWCVLGVIQGAEHEELFDADLNMIGSSDNHVGEVSGFAPPGGIHRVRNNTETTAISIHIYGTDITRLGSSARRYYD</sequence>
<keyword evidence="6" id="KW-0883">Thioether bond</keyword>
<dbReference type="PANTHER" id="PTHR12918:SF1">
    <property type="entry name" value="CYSTEINE DIOXYGENASE TYPE 1"/>
    <property type="match status" value="1"/>
</dbReference>
<feature type="binding site" evidence="7">
    <location>
        <position position="146"/>
    </location>
    <ligand>
        <name>Fe cation</name>
        <dbReference type="ChEBI" id="CHEBI:24875"/>
        <note>catalytic</note>
    </ligand>
</feature>
<dbReference type="SUPFAM" id="SSF51182">
    <property type="entry name" value="RmlC-like cupins"/>
    <property type="match status" value="1"/>
</dbReference>
<keyword evidence="9" id="KW-1185">Reference proteome</keyword>
<comment type="similarity">
    <text evidence="1">Belongs to the cysteine dioxygenase family.</text>
</comment>
<dbReference type="RefSeq" id="WP_133799799.1">
    <property type="nucleotide sequence ID" value="NZ_SNWQ01000004.1"/>
</dbReference>
<name>A0A4R6KI60_9ACTN</name>
<protein>
    <submittedName>
        <fullName evidence="8">Cysteine dioxygenase type I</fullName>
    </submittedName>
</protein>
<gene>
    <name evidence="8" type="ORF">EV643_10492</name>
</gene>
<evidence type="ECO:0000256" key="6">
    <source>
        <dbReference type="PIRSR" id="PIRSR610300-50"/>
    </source>
</evidence>
<feature type="cross-link" description="3'-(S-cysteinyl)-tyrosine (Cys-Tyr)" evidence="6">
    <location>
        <begin position="152"/>
        <end position="209"/>
    </location>
</feature>
<proteinExistence type="inferred from homology"/>
<keyword evidence="2 7" id="KW-0479">Metal-binding</keyword>